<dbReference type="EMBL" id="PYDT01000006">
    <property type="protein sequence ID" value="THU57358.1"/>
    <property type="molecule type" value="Genomic_DNA"/>
</dbReference>
<dbReference type="AlphaFoldDB" id="A0A4S8J720"/>
<reference evidence="2 3" key="1">
    <citation type="journal article" date="2019" name="Nat. Plants">
        <title>Genome sequencing of Musa balbisiana reveals subgenome evolution and function divergence in polyploid bananas.</title>
        <authorList>
            <person name="Yao X."/>
        </authorList>
    </citation>
    <scope>NUCLEOTIDE SEQUENCE [LARGE SCALE GENOMIC DNA]</scope>
    <source>
        <strain evidence="3">cv. DH-PKW</strain>
        <tissue evidence="2">Leaves</tissue>
    </source>
</reference>
<protein>
    <submittedName>
        <fullName evidence="2">Uncharacterized protein</fullName>
    </submittedName>
</protein>
<name>A0A4S8J720_MUSBA</name>
<dbReference type="Proteomes" id="UP000317650">
    <property type="component" value="Chromosome 3"/>
</dbReference>
<organism evidence="2 3">
    <name type="scientific">Musa balbisiana</name>
    <name type="common">Banana</name>
    <dbReference type="NCBI Taxonomy" id="52838"/>
    <lineage>
        <taxon>Eukaryota</taxon>
        <taxon>Viridiplantae</taxon>
        <taxon>Streptophyta</taxon>
        <taxon>Embryophyta</taxon>
        <taxon>Tracheophyta</taxon>
        <taxon>Spermatophyta</taxon>
        <taxon>Magnoliopsida</taxon>
        <taxon>Liliopsida</taxon>
        <taxon>Zingiberales</taxon>
        <taxon>Musaceae</taxon>
        <taxon>Musa</taxon>
    </lineage>
</organism>
<proteinExistence type="predicted"/>
<gene>
    <name evidence="2" type="ORF">C4D60_Mb03t02670</name>
</gene>
<comment type="caution">
    <text evidence="2">The sequence shown here is derived from an EMBL/GenBank/DDBJ whole genome shotgun (WGS) entry which is preliminary data.</text>
</comment>
<sequence>MSRSIDHLLCKLHTTFASEHLAAITLTIDHRPQDLLARVERRAVLPDLTLLASQHAQLAHLGHGVHKLAEEQGLVGGKAGDEGLGPGVAVQALVGGEEPLLVYEIDVVLVVEGVGRPDVVDGGVGGVFDRAGQVEILGEGQLQGGVLGGEEPVLEGGAVADTDGVAAGEGDEVGGVEVELGEGAAGRSVKLGGAFFSLGPPADPSNRIEPSQPCKHEPPTHTRARDLTVQLYDSIVHR</sequence>
<accession>A0A4S8J720</accession>
<keyword evidence="3" id="KW-1185">Reference proteome</keyword>
<evidence type="ECO:0000313" key="3">
    <source>
        <dbReference type="Proteomes" id="UP000317650"/>
    </source>
</evidence>
<feature type="region of interest" description="Disordered" evidence="1">
    <location>
        <begin position="200"/>
        <end position="221"/>
    </location>
</feature>
<evidence type="ECO:0000313" key="2">
    <source>
        <dbReference type="EMBL" id="THU57358.1"/>
    </source>
</evidence>
<evidence type="ECO:0000256" key="1">
    <source>
        <dbReference type="SAM" id="MobiDB-lite"/>
    </source>
</evidence>